<evidence type="ECO:0000313" key="1">
    <source>
        <dbReference type="EMBL" id="SIR51493.1"/>
    </source>
</evidence>
<dbReference type="STRING" id="34027.SAMN05421829_11822"/>
<gene>
    <name evidence="1" type="ORF">SAMN05421829_11822</name>
</gene>
<dbReference type="EMBL" id="FTMD01000018">
    <property type="protein sequence ID" value="SIR51493.1"/>
    <property type="molecule type" value="Genomic_DNA"/>
</dbReference>
<evidence type="ECO:0000313" key="2">
    <source>
        <dbReference type="Proteomes" id="UP000186819"/>
    </source>
</evidence>
<protein>
    <submittedName>
        <fullName evidence="1">Uncharacterized protein</fullName>
    </submittedName>
</protein>
<name>A0A1N7BJX4_9RHOO</name>
<dbReference type="Proteomes" id="UP000186819">
    <property type="component" value="Unassembled WGS sequence"/>
</dbReference>
<organism evidence="1 2">
    <name type="scientific">Aromatoleum tolulyticum</name>
    <dbReference type="NCBI Taxonomy" id="34027"/>
    <lineage>
        <taxon>Bacteria</taxon>
        <taxon>Pseudomonadati</taxon>
        <taxon>Pseudomonadota</taxon>
        <taxon>Betaproteobacteria</taxon>
        <taxon>Rhodocyclales</taxon>
        <taxon>Rhodocyclaceae</taxon>
        <taxon>Aromatoleum</taxon>
    </lineage>
</organism>
<keyword evidence="2" id="KW-1185">Reference proteome</keyword>
<proteinExistence type="predicted"/>
<sequence>MAQLGVAGQDDGNQLIPPRFQHRIGIDIQDAHGPPEFGSQGQQPVNEIVTQMTPFATHDGELAYHAQSPALRVT</sequence>
<reference evidence="2" key="1">
    <citation type="submission" date="2017-01" db="EMBL/GenBank/DDBJ databases">
        <authorList>
            <person name="Varghese N."/>
            <person name="Submissions S."/>
        </authorList>
    </citation>
    <scope>NUCLEOTIDE SEQUENCE [LARGE SCALE GENOMIC DNA]</scope>
    <source>
        <strain evidence="2">ATCC 51758</strain>
    </source>
</reference>
<dbReference type="AlphaFoldDB" id="A0A1N7BJX4"/>
<accession>A0A1N7BJX4</accession>